<name>A0ABX2KG80_9PROT</name>
<feature type="transmembrane region" description="Helical" evidence="2">
    <location>
        <begin position="190"/>
        <end position="211"/>
    </location>
</feature>
<dbReference type="InterPro" id="IPR043130">
    <property type="entry name" value="CDP-OH_PTrfase_TM_dom"/>
</dbReference>
<dbReference type="Proteomes" id="UP000605086">
    <property type="component" value="Unassembled WGS sequence"/>
</dbReference>
<keyword evidence="2" id="KW-0812">Transmembrane</keyword>
<evidence type="ECO:0000256" key="2">
    <source>
        <dbReference type="SAM" id="Phobius"/>
    </source>
</evidence>
<feature type="transmembrane region" description="Helical" evidence="2">
    <location>
        <begin position="50"/>
        <end position="72"/>
    </location>
</feature>
<reference evidence="3 4" key="1">
    <citation type="submission" date="2019-10" db="EMBL/GenBank/DDBJ databases">
        <title>Genome sequence of Azospirillum melinis.</title>
        <authorList>
            <person name="Ambrosini A."/>
            <person name="Sant'Anna F.H."/>
            <person name="Cassan F.D."/>
            <person name="Souza E.M."/>
            <person name="Passaglia L.M.P."/>
        </authorList>
    </citation>
    <scope>NUCLEOTIDE SEQUENCE [LARGE SCALE GENOMIC DNA]</scope>
    <source>
        <strain evidence="3 4">TMCY0552</strain>
    </source>
</reference>
<feature type="region of interest" description="Disordered" evidence="1">
    <location>
        <begin position="1"/>
        <end position="23"/>
    </location>
</feature>
<dbReference type="Gene3D" id="1.20.120.1760">
    <property type="match status" value="1"/>
</dbReference>
<accession>A0ABX2KG80</accession>
<gene>
    <name evidence="3" type="ORF">GBZ48_20000</name>
</gene>
<evidence type="ECO:0000313" key="3">
    <source>
        <dbReference type="EMBL" id="NUB01542.1"/>
    </source>
</evidence>
<feature type="compositionally biased region" description="Low complexity" evidence="1">
    <location>
        <begin position="1"/>
        <end position="16"/>
    </location>
</feature>
<feature type="transmembrane region" description="Helical" evidence="2">
    <location>
        <begin position="166"/>
        <end position="184"/>
    </location>
</feature>
<proteinExistence type="predicted"/>
<dbReference type="RefSeq" id="WP_174472606.1">
    <property type="nucleotide sequence ID" value="NZ_JAGINN010000027.1"/>
</dbReference>
<protein>
    <submittedName>
        <fullName evidence="3">CDP-alcohol phosphatidyltransferase family protein</fullName>
    </submittedName>
</protein>
<keyword evidence="2" id="KW-0472">Membrane</keyword>
<evidence type="ECO:0000256" key="1">
    <source>
        <dbReference type="SAM" id="MobiDB-lite"/>
    </source>
</evidence>
<sequence>MMETSATAEKTAAAKPAADRRPIATRSARWAQRLAAWLTTTPVTPNQISLLSAVWAAIGGALLLQGGVLAWIGAALCVQLRLVCNLLDGMVAVEGGKGSPVGALYNEIPDRVADTAFLVPLGYAAGLPWLGWAAALAAMMTAYVRTFGGALGLAQDFGGVMAKQRRMAALTVALLAQAVEHALWGTRYSLLAAAWIITAGSLLTVATRTLGIARRLNAQHLEALKPEVRS</sequence>
<feature type="transmembrane region" description="Helical" evidence="2">
    <location>
        <begin position="129"/>
        <end position="154"/>
    </location>
</feature>
<comment type="caution">
    <text evidence="3">The sequence shown here is derived from an EMBL/GenBank/DDBJ whole genome shotgun (WGS) entry which is preliminary data.</text>
</comment>
<keyword evidence="2" id="KW-1133">Transmembrane helix</keyword>
<organism evidence="3 4">
    <name type="scientific">Azospirillum melinis</name>
    <dbReference type="NCBI Taxonomy" id="328839"/>
    <lineage>
        <taxon>Bacteria</taxon>
        <taxon>Pseudomonadati</taxon>
        <taxon>Pseudomonadota</taxon>
        <taxon>Alphaproteobacteria</taxon>
        <taxon>Rhodospirillales</taxon>
        <taxon>Azospirillaceae</taxon>
        <taxon>Azospirillum</taxon>
    </lineage>
</organism>
<dbReference type="EMBL" id="WHOS01000027">
    <property type="protein sequence ID" value="NUB01542.1"/>
    <property type="molecule type" value="Genomic_DNA"/>
</dbReference>
<evidence type="ECO:0000313" key="4">
    <source>
        <dbReference type="Proteomes" id="UP000605086"/>
    </source>
</evidence>
<keyword evidence="4" id="KW-1185">Reference proteome</keyword>